<feature type="transmembrane region" description="Helical" evidence="1">
    <location>
        <begin position="6"/>
        <end position="27"/>
    </location>
</feature>
<evidence type="ECO:0000313" key="2">
    <source>
        <dbReference type="EMBL" id="SHH06310.1"/>
    </source>
</evidence>
<reference evidence="2 3" key="1">
    <citation type="submission" date="2016-11" db="EMBL/GenBank/DDBJ databases">
        <authorList>
            <person name="Jaros S."/>
            <person name="Januszkiewicz K."/>
            <person name="Wedrychowicz H."/>
        </authorList>
    </citation>
    <scope>NUCLEOTIDE SEQUENCE [LARGE SCALE GENOMIC DNA]</scope>
    <source>
        <strain evidence="2 3">DSM 45408</strain>
    </source>
</reference>
<feature type="transmembrane region" description="Helical" evidence="1">
    <location>
        <begin position="147"/>
        <end position="167"/>
    </location>
</feature>
<dbReference type="OrthoDB" id="3429068at2"/>
<feature type="transmembrane region" description="Helical" evidence="1">
    <location>
        <begin position="71"/>
        <end position="90"/>
    </location>
</feature>
<dbReference type="STRING" id="1070870.SAMN05444351_3896"/>
<dbReference type="AlphaFoldDB" id="A0A1M5PXB6"/>
<proteinExistence type="predicted"/>
<evidence type="ECO:0000313" key="3">
    <source>
        <dbReference type="Proteomes" id="UP000184471"/>
    </source>
</evidence>
<organism evidence="2 3">
    <name type="scientific">Geodermatophilus nigrescens</name>
    <dbReference type="NCBI Taxonomy" id="1070870"/>
    <lineage>
        <taxon>Bacteria</taxon>
        <taxon>Bacillati</taxon>
        <taxon>Actinomycetota</taxon>
        <taxon>Actinomycetes</taxon>
        <taxon>Geodermatophilales</taxon>
        <taxon>Geodermatophilaceae</taxon>
        <taxon>Geodermatophilus</taxon>
    </lineage>
</organism>
<protein>
    <submittedName>
        <fullName evidence="2">Uncharacterized protein</fullName>
    </submittedName>
</protein>
<dbReference type="EMBL" id="FQVX01000004">
    <property type="protein sequence ID" value="SHH06310.1"/>
    <property type="molecule type" value="Genomic_DNA"/>
</dbReference>
<keyword evidence="1" id="KW-0812">Transmembrane</keyword>
<sequence length="175" mass="17123">MAAVLLSVHVVVAVVFVGAVTIAVSLFPRYAREALADGTGSGSSSGSISGSGSGSGAGVPALRLLHRVTRVYAVLSLAVPVFGVATASALGVLGNAWVLASMALTLLAAGLLAGVVLPGQQELLAAATRTLPAGGTLVAARARVARLAAASGAFNLVWVAVVVLMVVRPGSTTGV</sequence>
<name>A0A1M5PXB6_9ACTN</name>
<keyword evidence="1" id="KW-1133">Transmembrane helix</keyword>
<keyword evidence="3" id="KW-1185">Reference proteome</keyword>
<evidence type="ECO:0000256" key="1">
    <source>
        <dbReference type="SAM" id="Phobius"/>
    </source>
</evidence>
<keyword evidence="1" id="KW-0472">Membrane</keyword>
<dbReference type="Proteomes" id="UP000184471">
    <property type="component" value="Unassembled WGS sequence"/>
</dbReference>
<gene>
    <name evidence="2" type="ORF">SAMN05444351_3896</name>
</gene>
<feature type="transmembrane region" description="Helical" evidence="1">
    <location>
        <begin position="96"/>
        <end position="117"/>
    </location>
</feature>
<accession>A0A1M5PXB6</accession>
<dbReference type="RefSeq" id="WP_073422048.1">
    <property type="nucleotide sequence ID" value="NZ_FQVX01000004.1"/>
</dbReference>